<evidence type="ECO:0000256" key="1">
    <source>
        <dbReference type="SAM" id="MobiDB-lite"/>
    </source>
</evidence>
<feature type="compositionally biased region" description="Low complexity" evidence="1">
    <location>
        <begin position="1614"/>
        <end position="1627"/>
    </location>
</feature>
<feature type="region of interest" description="Disordered" evidence="1">
    <location>
        <begin position="812"/>
        <end position="967"/>
    </location>
</feature>
<feature type="region of interest" description="Disordered" evidence="1">
    <location>
        <begin position="1090"/>
        <end position="1113"/>
    </location>
</feature>
<gene>
    <name evidence="5" type="ORF">KI688_008269</name>
</gene>
<dbReference type="InterPro" id="IPR010308">
    <property type="entry name" value="TRP_C"/>
</dbReference>
<dbReference type="PANTHER" id="PTHR31145:SF6">
    <property type="entry name" value="INTEGRAL MEMBRANE PROTEIN (AFU_ORTHOLOGUE AFUA_7G01610)"/>
    <property type="match status" value="1"/>
</dbReference>
<evidence type="ECO:0000313" key="6">
    <source>
        <dbReference type="Proteomes" id="UP000707451"/>
    </source>
</evidence>
<keyword evidence="2" id="KW-0812">Transmembrane</keyword>
<feature type="compositionally biased region" description="Polar residues" evidence="1">
    <location>
        <begin position="1701"/>
        <end position="1711"/>
    </location>
</feature>
<feature type="compositionally biased region" description="Polar residues" evidence="1">
    <location>
        <begin position="1546"/>
        <end position="1563"/>
    </location>
</feature>
<feature type="compositionally biased region" description="Polar residues" evidence="1">
    <location>
        <begin position="953"/>
        <end position="967"/>
    </location>
</feature>
<proteinExistence type="predicted"/>
<feature type="region of interest" description="Disordered" evidence="1">
    <location>
        <begin position="392"/>
        <end position="482"/>
    </location>
</feature>
<dbReference type="EMBL" id="JAHRHY010000003">
    <property type="protein sequence ID" value="KAG9070729.1"/>
    <property type="molecule type" value="Genomic_DNA"/>
</dbReference>
<feature type="domain" description="TRP C-terminal" evidence="4">
    <location>
        <begin position="429"/>
        <end position="771"/>
    </location>
</feature>
<feature type="compositionally biased region" description="Low complexity" evidence="1">
    <location>
        <begin position="465"/>
        <end position="480"/>
    </location>
</feature>
<feature type="domain" description="TRP C-terminal" evidence="4">
    <location>
        <begin position="200"/>
        <end position="268"/>
    </location>
</feature>
<feature type="transmembrane region" description="Helical" evidence="2">
    <location>
        <begin position="529"/>
        <end position="551"/>
    </location>
</feature>
<feature type="transmembrane region" description="Helical" evidence="2">
    <location>
        <begin position="679"/>
        <end position="697"/>
    </location>
</feature>
<feature type="compositionally biased region" description="Basic and acidic residues" evidence="1">
    <location>
        <begin position="900"/>
        <end position="912"/>
    </location>
</feature>
<evidence type="ECO:0000313" key="5">
    <source>
        <dbReference type="EMBL" id="KAG9070729.1"/>
    </source>
</evidence>
<feature type="region of interest" description="Disordered" evidence="1">
    <location>
        <begin position="1317"/>
        <end position="1351"/>
    </location>
</feature>
<dbReference type="OrthoDB" id="2115177at2759"/>
<organism evidence="5 6">
    <name type="scientific">Linnemannia hyalina</name>
    <dbReference type="NCBI Taxonomy" id="64524"/>
    <lineage>
        <taxon>Eukaryota</taxon>
        <taxon>Fungi</taxon>
        <taxon>Fungi incertae sedis</taxon>
        <taxon>Mucoromycota</taxon>
        <taxon>Mortierellomycotina</taxon>
        <taxon>Mortierellomycetes</taxon>
        <taxon>Mortierellales</taxon>
        <taxon>Mortierellaceae</taxon>
        <taxon>Linnemannia</taxon>
    </lineage>
</organism>
<accession>A0A9P7Y014</accession>
<reference evidence="5" key="1">
    <citation type="submission" date="2021-06" db="EMBL/GenBank/DDBJ databases">
        <title>Genome Sequence of Mortierella hyaline Strain SCG-10, a Cold-Adapted, Nitrate-Reducing Fungus Isolated from Soil in Minnesota, USA.</title>
        <authorList>
            <person name="Aldossari N."/>
        </authorList>
    </citation>
    <scope>NUCLEOTIDE SEQUENCE</scope>
    <source>
        <strain evidence="5">SCG-10</strain>
    </source>
</reference>
<feature type="region of interest" description="Disordered" evidence="1">
    <location>
        <begin position="1458"/>
        <end position="1714"/>
    </location>
</feature>
<feature type="compositionally biased region" description="Polar residues" evidence="1">
    <location>
        <begin position="1421"/>
        <end position="1436"/>
    </location>
</feature>
<feature type="region of interest" description="Disordered" evidence="1">
    <location>
        <begin position="984"/>
        <end position="1003"/>
    </location>
</feature>
<sequence>MRGHTGPRLHRCTTTFSNTVLVFLLVLLCWTPYHNVVEAWPYVDCSATNSIFALERVTAHYDHGNNSIGLSLQGNFTDTYWAQGYSELATSKWRTSIQTTIMGTQLYRSEGPACANDGSGMIIGGCPTTPGLGTIQTSFNISQAAPFAELMVTMQIVGSNNQSIVCVAILLEQTMETVNNAVSVLPLALACLSGTISLAATFMRASIGNGFLGAAATYGMATEPVSVHTPGFFDIIFYTQFMLMTGQLSVNYPSFYSSFTALFHWSFLEFRETLLGKGPANATDVLIFGGAGSVNQIQDSRPGSSRGGGSSILTPTVTTTAATVVATTTESPSSLQKRDLSHEKQPGFVIDQDLLPLAWTTQAGSALRAAIVDPRATPRVYIQPALPAKRQVQVDVGPDETTSVSHATPTVTDTVSVSASTSDTSTPTTTTTTSDSKSRTSSSTSNSSPTTTTSKSPVRPNLPVTRTSPSRPPASSTSPTLIIPTIRDAFTNTSESNIQHNVSRFGIEAYAAAIGAFPSSLFLGTLVNAALAMAAALLLSGGFLGIAWMMAREKHQRGKTLQHALNFVAGNMLRVWSLLYTPLALTAMYQLTISGGVALTVGSAASLLVISVGATIFFTWRILRGSSEHLLFDDLGTLLKYGPLYNTLAQEGTLFFLVTLLVRFLWGLAVAMLPSYGVAQVAVLLVIELGYTLVIGVKWPFSESTDNKFHLFLGIVRIVITGLSIGYIHEIETSPELRELLAYIQMALHLAVFIVMFALTLWNLIQACMFWHSRHSGTWRGPTKTYSFEDPSREVEQGWGLNGRPLLHSGAAHSRGVAVSNSDNRASGEGDDDDDFGAGKNRRFTVMSYSSLGNNSQGAGGGSNGARRESMQHALHAQQMRQLHHDSSDDETLRYGSPAERYRQSRLSDHRQPAFNQSASSETGSGPPDSGYMGPVLLSSAGVGSGLKGGATSPPSDTSTVDGRQSQLTVMRGGLPARDSYASLQRMSHQQPSADPRTRRMSDITRDGPYLFNAHKEEGDSSREAAAAAAAVVRESTSKFGSGPGLWAGVKASLAGVFRFGKRSNHSSPSSDGSKPKAFEVMRLPRRNFAADPESPTLGDHADETGSQVGGDARHLNSIGLSKFFQESDRGYEKNSNLVVANPSAMISRTGSLVSTVSGAVGPHASIWLQRDGSGAAESIKTLRNARSRGAGVGSGLGPSAAVAAATAAAAAAAAASVSGSTKGSGLGIDTGSEHGGASISISDRESRRASSALMSGAGSITGSQLYPPRHSAESSNNLAEAMTIEEPLQLDGGGTLKVSKGPEKAVQYFHKGSGPYSRSVAESLKDQKRLSKPEGFSATTISSSSVSTPSLLLPPIQTGQLVGGSGVAAGKKVAAFSPSASSSPTTKSPTSVGGPSGLGDISSSSHDSNSVSLSGEIGSDGSSPTESQPSPNANVAVSAGRMHEILGRMFSDRSIRLHPGAGGAGSDHDSDSVLSEDALSSLSGGPVSTATGRKSLLGQTETTGHHDNDDTESIEQYDILQPVMEGSDLEDEDDGRYGVGEIDQDQTPRQSNFTLVTPSSASLVVPGGGSNGSGSDSGSKTELLKRATSLSAEKLPLLTTTAASSPNLARSQSGGPTSPTSPTGSSAFKQHQQGKLRPQQRSIGGRPLAHSPLHEPSVLLRTATAGAAAANAAAGSASTGSGNSSPHLTSDPISVGGSDLSRQSSLQSGAGSPRLEYLDANWMHNDPSTGPVDRGGLNRNASIATVRSDTSYVTAYSQYPSDDD</sequence>
<feature type="compositionally biased region" description="Low complexity" evidence="1">
    <location>
        <begin position="1338"/>
        <end position="1351"/>
    </location>
</feature>
<protein>
    <recommendedName>
        <fullName evidence="4">TRP C-terminal domain-containing protein</fullName>
    </recommendedName>
</protein>
<keyword evidence="6" id="KW-1185">Reference proteome</keyword>
<evidence type="ECO:0000256" key="3">
    <source>
        <dbReference type="SAM" id="SignalP"/>
    </source>
</evidence>
<evidence type="ECO:0000259" key="4">
    <source>
        <dbReference type="Pfam" id="PF06011"/>
    </source>
</evidence>
<feature type="signal peptide" evidence="3">
    <location>
        <begin position="1"/>
        <end position="39"/>
    </location>
</feature>
<feature type="transmembrane region" description="Helical" evidence="2">
    <location>
        <begin position="597"/>
        <end position="620"/>
    </location>
</feature>
<feature type="compositionally biased region" description="Polar residues" evidence="1">
    <location>
        <begin position="914"/>
        <end position="924"/>
    </location>
</feature>
<feature type="chain" id="PRO_5040334702" description="TRP C-terminal domain-containing protein" evidence="3">
    <location>
        <begin position="40"/>
        <end position="1765"/>
    </location>
</feature>
<keyword evidence="3" id="KW-0732">Signal</keyword>
<dbReference type="Pfam" id="PF06011">
    <property type="entry name" value="TRP"/>
    <property type="match status" value="2"/>
</dbReference>
<dbReference type="GO" id="GO:0016020">
    <property type="term" value="C:membrane"/>
    <property type="evidence" value="ECO:0007669"/>
    <property type="project" value="TreeGrafter"/>
</dbReference>
<feature type="region of interest" description="Disordered" evidence="1">
    <location>
        <begin position="1220"/>
        <end position="1255"/>
    </location>
</feature>
<feature type="compositionally biased region" description="Basic and acidic residues" evidence="1">
    <location>
        <begin position="883"/>
        <end position="893"/>
    </location>
</feature>
<feature type="transmembrane region" description="Helical" evidence="2">
    <location>
        <begin position="572"/>
        <end position="591"/>
    </location>
</feature>
<dbReference type="InterPro" id="IPR040241">
    <property type="entry name" value="TRP_Flc/Pkd2-like"/>
</dbReference>
<feature type="compositionally biased region" description="Basic and acidic residues" evidence="1">
    <location>
        <begin position="1324"/>
        <end position="1333"/>
    </location>
</feature>
<feature type="compositionally biased region" description="Polar residues" evidence="1">
    <location>
        <begin position="1479"/>
        <end position="1503"/>
    </location>
</feature>
<feature type="region of interest" description="Disordered" evidence="1">
    <location>
        <begin position="1377"/>
        <end position="1441"/>
    </location>
</feature>
<feature type="compositionally biased region" description="Polar residues" evidence="1">
    <location>
        <begin position="1599"/>
        <end position="1613"/>
    </location>
</feature>
<feature type="compositionally biased region" description="Polar residues" evidence="1">
    <location>
        <begin position="984"/>
        <end position="993"/>
    </location>
</feature>
<dbReference type="Proteomes" id="UP000707451">
    <property type="component" value="Unassembled WGS sequence"/>
</dbReference>
<name>A0A9P7Y014_9FUNG</name>
<feature type="transmembrane region" description="Helical" evidence="2">
    <location>
        <begin position="654"/>
        <end position="673"/>
    </location>
</feature>
<comment type="caution">
    <text evidence="5">The sequence shown here is derived from an EMBL/GenBank/DDBJ whole genome shotgun (WGS) entry which is preliminary data.</text>
</comment>
<keyword evidence="2" id="KW-1133">Transmembrane helix</keyword>
<feature type="compositionally biased region" description="Low complexity" evidence="1">
    <location>
        <begin position="408"/>
        <end position="456"/>
    </location>
</feature>
<dbReference type="PANTHER" id="PTHR31145">
    <property type="entry name" value="INTEGRAL MEMBRANE PROTEIN (AFU_ORTHOLOGUE AFUA_7G01610)"/>
    <property type="match status" value="1"/>
</dbReference>
<feature type="compositionally biased region" description="Low complexity" evidence="1">
    <location>
        <begin position="1377"/>
        <end position="1416"/>
    </location>
</feature>
<dbReference type="GO" id="GO:0055085">
    <property type="term" value="P:transmembrane transport"/>
    <property type="evidence" value="ECO:0007669"/>
    <property type="project" value="TreeGrafter"/>
</dbReference>
<keyword evidence="2" id="KW-0472">Membrane</keyword>
<feature type="transmembrane region" description="Helical" evidence="2">
    <location>
        <begin position="709"/>
        <end position="728"/>
    </location>
</feature>
<feature type="compositionally biased region" description="Low complexity" evidence="1">
    <location>
        <begin position="1663"/>
        <end position="1686"/>
    </location>
</feature>
<feature type="transmembrane region" description="Helical" evidence="2">
    <location>
        <begin position="740"/>
        <end position="765"/>
    </location>
</feature>
<evidence type="ECO:0000256" key="2">
    <source>
        <dbReference type="SAM" id="Phobius"/>
    </source>
</evidence>